<name>A0A4Y9F495_9MICC</name>
<evidence type="ECO:0000313" key="1">
    <source>
        <dbReference type="EMBL" id="TFU21956.1"/>
    </source>
</evidence>
<gene>
    <name evidence="1" type="ORF">E4U03_07555</name>
</gene>
<dbReference type="AlphaFoldDB" id="A0A4Y9F495"/>
<proteinExistence type="predicted"/>
<comment type="caution">
    <text evidence="1">The sequence shown here is derived from an EMBL/GenBank/DDBJ whole genome shotgun (WGS) entry which is preliminary data.</text>
</comment>
<protein>
    <submittedName>
        <fullName evidence="1">Uncharacterized protein</fullName>
    </submittedName>
</protein>
<sequence length="210" mass="24606">MRTVNDTSLEDYFELEEHDKKAFNSPKAKRYDKLLAEIRLKHGYQPYYGDNSILQDYDEIYNNVCLILPPMNEHERHIFNYSSFWGRAEHRTYRQFVDTSLKPTAPDYVHVQTDSITGSPVITFIPRPETGEGYKQINTHHDDIYILCSAENMPYVVFWVNANVLKHADCHECEKAPTYYSTGIDLLIPELSPIHFETFYSQEVLKNIQS</sequence>
<reference evidence="1 2" key="1">
    <citation type="submission" date="2019-03" db="EMBL/GenBank/DDBJ databases">
        <title>Diversity of the mouse oral microbiome.</title>
        <authorList>
            <person name="Joseph S."/>
            <person name="Aduse-Opoku J."/>
            <person name="Curtis M."/>
            <person name="Wade W."/>
            <person name="Hashim A."/>
        </authorList>
    </citation>
    <scope>NUCLEOTIDE SEQUENCE [LARGE SCALE GENOMIC DNA]</scope>
    <source>
        <strain evidence="2">irhom_31</strain>
    </source>
</reference>
<dbReference type="RefSeq" id="WP_135012946.1">
    <property type="nucleotide sequence ID" value="NZ_JADGLK010000024.1"/>
</dbReference>
<evidence type="ECO:0000313" key="2">
    <source>
        <dbReference type="Proteomes" id="UP000297951"/>
    </source>
</evidence>
<dbReference type="Proteomes" id="UP000297951">
    <property type="component" value="Unassembled WGS sequence"/>
</dbReference>
<accession>A0A4Y9F495</accession>
<dbReference type="EMBL" id="SPQC01000024">
    <property type="protein sequence ID" value="TFU21956.1"/>
    <property type="molecule type" value="Genomic_DNA"/>
</dbReference>
<organism evidence="1 2">
    <name type="scientific">Rothia nasimurium</name>
    <dbReference type="NCBI Taxonomy" id="85336"/>
    <lineage>
        <taxon>Bacteria</taxon>
        <taxon>Bacillati</taxon>
        <taxon>Actinomycetota</taxon>
        <taxon>Actinomycetes</taxon>
        <taxon>Micrococcales</taxon>
        <taxon>Micrococcaceae</taxon>
        <taxon>Rothia</taxon>
    </lineage>
</organism>